<dbReference type="Pfam" id="PF03159">
    <property type="entry name" value="XRN_N"/>
    <property type="match status" value="1"/>
</dbReference>
<dbReference type="GO" id="GO:0003723">
    <property type="term" value="F:RNA binding"/>
    <property type="evidence" value="ECO:0007669"/>
    <property type="project" value="TreeGrafter"/>
</dbReference>
<evidence type="ECO:0000256" key="3">
    <source>
        <dbReference type="ARBA" id="ARBA00022839"/>
    </source>
</evidence>
<evidence type="ECO:0000256" key="2">
    <source>
        <dbReference type="ARBA" id="ARBA00022801"/>
    </source>
</evidence>
<evidence type="ECO:0000256" key="1">
    <source>
        <dbReference type="ARBA" id="ARBA00022722"/>
    </source>
</evidence>
<evidence type="ECO:0008006" key="8">
    <source>
        <dbReference type="Google" id="ProtNLM"/>
    </source>
</evidence>
<dbReference type="GO" id="GO:0004534">
    <property type="term" value="F:5'-3' RNA exonuclease activity"/>
    <property type="evidence" value="ECO:0007669"/>
    <property type="project" value="TreeGrafter"/>
</dbReference>
<dbReference type="EMBL" id="MN740276">
    <property type="protein sequence ID" value="QHT97434.1"/>
    <property type="molecule type" value="Genomic_DNA"/>
</dbReference>
<dbReference type="Pfam" id="PF17846">
    <property type="entry name" value="XRN_M"/>
    <property type="match status" value="2"/>
</dbReference>
<dbReference type="PANTHER" id="PTHR12341">
    <property type="entry name" value="5'-&gt;3' EXORIBONUCLEASE"/>
    <property type="match status" value="1"/>
</dbReference>
<accession>A0A6C0IVU8</accession>
<dbReference type="InterPro" id="IPR041412">
    <property type="entry name" value="Xrn1_helical"/>
</dbReference>
<organism evidence="7">
    <name type="scientific">viral metagenome</name>
    <dbReference type="NCBI Taxonomy" id="1070528"/>
    <lineage>
        <taxon>unclassified sequences</taxon>
        <taxon>metagenomes</taxon>
        <taxon>organismal metagenomes</taxon>
    </lineage>
</organism>
<dbReference type="InterPro" id="IPR004859">
    <property type="entry name" value="Xrn1_N"/>
</dbReference>
<feature type="domain" description="Xrn1 helical" evidence="6">
    <location>
        <begin position="390"/>
        <end position="563"/>
    </location>
</feature>
<name>A0A6C0IVU8_9ZZZZ</name>
<evidence type="ECO:0000256" key="4">
    <source>
        <dbReference type="ARBA" id="ARBA00038299"/>
    </source>
</evidence>
<dbReference type="InterPro" id="IPR027073">
    <property type="entry name" value="5_3_exoribonuclease"/>
</dbReference>
<dbReference type="Gene3D" id="1.25.40.1050">
    <property type="match status" value="1"/>
</dbReference>
<protein>
    <recommendedName>
        <fullName evidence="8">Xrn1 N-terminal domain-containing protein</fullName>
    </recommendedName>
</protein>
<dbReference type="GO" id="GO:0000956">
    <property type="term" value="P:nuclear-transcribed mRNA catabolic process"/>
    <property type="evidence" value="ECO:0007669"/>
    <property type="project" value="TreeGrafter"/>
</dbReference>
<feature type="domain" description="Xrn1 N-terminal" evidence="5">
    <location>
        <begin position="1"/>
        <end position="232"/>
    </location>
</feature>
<feature type="domain" description="Xrn1 helical" evidence="6">
    <location>
        <begin position="273"/>
        <end position="361"/>
    </location>
</feature>
<comment type="similarity">
    <text evidence="4">Belongs to the 5'-3' exonuclease family.</text>
</comment>
<keyword evidence="3" id="KW-0269">Exonuclease</keyword>
<evidence type="ECO:0000259" key="6">
    <source>
        <dbReference type="Pfam" id="PF17846"/>
    </source>
</evidence>
<dbReference type="PANTHER" id="PTHR12341:SF7">
    <property type="entry name" value="5'-3' EXORIBONUCLEASE 1"/>
    <property type="match status" value="1"/>
</dbReference>
<dbReference type="AlphaFoldDB" id="A0A6C0IVU8"/>
<evidence type="ECO:0000313" key="7">
    <source>
        <dbReference type="EMBL" id="QHT97434.1"/>
    </source>
</evidence>
<proteinExistence type="inferred from homology"/>
<dbReference type="GO" id="GO:0016075">
    <property type="term" value="P:rRNA catabolic process"/>
    <property type="evidence" value="ECO:0007669"/>
    <property type="project" value="TreeGrafter"/>
</dbReference>
<sequence>MGIPKFFRWITNKYDNLILDTPTNEIDNLYLDANGLIHPCCHKITANNPELIRLHNKDYMSNKNDINDNINIISKLEKLMFNEIINYIIYIKEYCKPKKQLYISIDGVAPRAKMEQQRLRRYRTFKEKNLIKEIHFKYDKEIKSVWDTNSITPGTLFMIKLSNYIKKNLNKTKNDEIKIILSDASIPGEGEHKIMEDIRNSTHDEINCIYGLDADLIMLSLCLDGKVYLLRESINFGKVNMDKLLYFSIEKLKEHLYSEICKTINVIEFELEQKKIIVDYVFLCFLLGNDFLPKLVNLDIGNNSINDLINIYSKILSIRKNYLINDISINYTFLHQILSCLYNSEDYKLKDIQNNIQKKKIYGKYYKNDFERDIEQLKFYPLLYKYKEPKINFNNPDWRSQYYKYYFNINNVTKSSEFLKDICIKYTQGLEWVLHYYIKGCICWKWYYPFRAAPCLRELSIYYSNRIYPTEFLESKPYNPLEQLTLVIPQNSFHLLPSLYSKCILDNIDLYHFYPDDFDVDIEKKLWFHECNPILPIIDDSKIITKITEITLNPIDKLRNTNNYSPLEII</sequence>
<dbReference type="Gene3D" id="3.40.50.12390">
    <property type="match status" value="1"/>
</dbReference>
<dbReference type="GO" id="GO:0005634">
    <property type="term" value="C:nucleus"/>
    <property type="evidence" value="ECO:0007669"/>
    <property type="project" value="TreeGrafter"/>
</dbReference>
<keyword evidence="2" id="KW-0378">Hydrolase</keyword>
<reference evidence="7" key="1">
    <citation type="journal article" date="2020" name="Nature">
        <title>Giant virus diversity and host interactions through global metagenomics.</title>
        <authorList>
            <person name="Schulz F."/>
            <person name="Roux S."/>
            <person name="Paez-Espino D."/>
            <person name="Jungbluth S."/>
            <person name="Walsh D.A."/>
            <person name="Denef V.J."/>
            <person name="McMahon K.D."/>
            <person name="Konstantinidis K.T."/>
            <person name="Eloe-Fadrosh E.A."/>
            <person name="Kyrpides N.C."/>
            <person name="Woyke T."/>
        </authorList>
    </citation>
    <scope>NUCLEOTIDE SEQUENCE</scope>
    <source>
        <strain evidence="7">GVMAG-M-3300025138-11</strain>
    </source>
</reference>
<evidence type="ECO:0000259" key="5">
    <source>
        <dbReference type="Pfam" id="PF03159"/>
    </source>
</evidence>
<keyword evidence="1" id="KW-0540">Nuclease</keyword>
<dbReference type="CDD" id="cd18673">
    <property type="entry name" value="PIN_XRN1-2-like"/>
    <property type="match status" value="1"/>
</dbReference>